<sequence>MATPMKSMETPTELYDDERTALTKEAFKRAFLDNLLYVQGKFPALASQNDYYQALAYAVRDRLLQRWISTAAAYTKQGSRTVAYFSAEFLMGPHLGNNLINLGIYEQVREAISELGLDFDTLLRQEDEPGLGNGGLGRLAACFIDSMATLEIPSLGYGIRYEFGIFHQEIVDGWQTERTDKWLRFGNPWEILRPEWAVEVKLGGHTEQYRDEQERLRIRWVPGKVVVGVPYDTPILGFRNNTANTLRLWKAEAPESFDFSTFNRGDYGGAVRQKVWSETLSKVLYPNDEQIQGKTLRLEQQYFFVSASLQDMMRIMRVQKLPLERFHEKFAVQLNDTHPAIAVAELMRLLVDDHVMPWEQAWDITCKTFAYTNHTLLPEALECWPLELFKSVLPRHLDLIYEINVRFLDEVRIRFYGDEARLARLSLIDEHGERYVRMAHLACVGSHTINGVAELHSELLKQDVLRDFYELWPHKFGNKTNGVTPRRWMALSNPRLSDLISEAIGDSWLKNLDELQKLEPFAQDAAFRQRWREIKLANKVDFAAFVKERNGINIDPASLFDVQVKRIHEYKRQHLNILHVIALYHRLRSDPNADFQPRTFIFGGKAAPAYHMAKLIIKLINSVADVVDRDPAVKDRLKVVFLQNFNVSNGQRVYPAAELSEQISTAGKEASGTGNMKFSMNGALTIGTMDGANIEIRQEVGAENFFLFGLTAEQVAQTKGRGYRPLEHMTAELQEVISLINSGFFSRGDVQMFRALTDGLLWHDPYLVFADFESYSECQLQVSQAYRDVDHWTRMSILNSARSGKFSSDRTIREYCADIWRAPSVPVRLLSQEDVKVGFMQ</sequence>
<dbReference type="NCBIfam" id="TIGR02093">
    <property type="entry name" value="P_ylase"/>
    <property type="match status" value="1"/>
</dbReference>
<dbReference type="Pfam" id="PF00343">
    <property type="entry name" value="Phosphorylase"/>
    <property type="match status" value="1"/>
</dbReference>
<dbReference type="EC" id="2.4.1.1" evidence="9"/>
<comment type="function">
    <text evidence="8">Phosphorylase is an important allosteric enzyme in carbohydrate metabolism. Enzymes from different sources differ in their regulatory mechanisms and in their natural substrates. However, all known phosphorylases share catalytic and structural properties.</text>
</comment>
<comment type="caution">
    <text evidence="10">The sequence shown here is derived from an EMBL/GenBank/DDBJ whole genome shotgun (WGS) entry which is preliminary data.</text>
</comment>
<evidence type="ECO:0000256" key="5">
    <source>
        <dbReference type="ARBA" id="ARBA00022679"/>
    </source>
</evidence>
<comment type="cofactor">
    <cofactor evidence="2 9">
        <name>pyridoxal 5'-phosphate</name>
        <dbReference type="ChEBI" id="CHEBI:597326"/>
    </cofactor>
</comment>
<evidence type="ECO:0000256" key="8">
    <source>
        <dbReference type="ARBA" id="ARBA00025174"/>
    </source>
</evidence>
<dbReference type="RefSeq" id="WP_380606457.1">
    <property type="nucleotide sequence ID" value="NZ_JBHSDU010000015.1"/>
</dbReference>
<organism evidence="10 11">
    <name type="scientific">Steroidobacter flavus</name>
    <dbReference type="NCBI Taxonomy" id="1842136"/>
    <lineage>
        <taxon>Bacteria</taxon>
        <taxon>Pseudomonadati</taxon>
        <taxon>Pseudomonadota</taxon>
        <taxon>Gammaproteobacteria</taxon>
        <taxon>Steroidobacterales</taxon>
        <taxon>Steroidobacteraceae</taxon>
        <taxon>Steroidobacter</taxon>
    </lineage>
</organism>
<reference evidence="11" key="1">
    <citation type="journal article" date="2019" name="Int. J. Syst. Evol. Microbiol.">
        <title>The Global Catalogue of Microorganisms (GCM) 10K type strain sequencing project: providing services to taxonomists for standard genome sequencing and annotation.</title>
        <authorList>
            <consortium name="The Broad Institute Genomics Platform"/>
            <consortium name="The Broad Institute Genome Sequencing Center for Infectious Disease"/>
            <person name="Wu L."/>
            <person name="Ma J."/>
        </authorList>
    </citation>
    <scope>NUCLEOTIDE SEQUENCE [LARGE SCALE GENOMIC DNA]</scope>
    <source>
        <strain evidence="11">CGMCC 1.10759</strain>
    </source>
</reference>
<keyword evidence="11" id="KW-1185">Reference proteome</keyword>
<evidence type="ECO:0000256" key="6">
    <source>
        <dbReference type="ARBA" id="ARBA00022898"/>
    </source>
</evidence>
<evidence type="ECO:0000256" key="1">
    <source>
        <dbReference type="ARBA" id="ARBA00001275"/>
    </source>
</evidence>
<dbReference type="PROSITE" id="PS00102">
    <property type="entry name" value="PHOSPHORYLASE"/>
    <property type="match status" value="1"/>
</dbReference>
<evidence type="ECO:0000256" key="9">
    <source>
        <dbReference type="RuleBase" id="RU000587"/>
    </source>
</evidence>
<evidence type="ECO:0000313" key="10">
    <source>
        <dbReference type="EMBL" id="MFC4314900.1"/>
    </source>
</evidence>
<name>A0ABV8T5V7_9GAMM</name>
<keyword evidence="6 9" id="KW-0663">Pyridoxal phosphate</keyword>
<evidence type="ECO:0000256" key="3">
    <source>
        <dbReference type="ARBA" id="ARBA00006047"/>
    </source>
</evidence>
<protein>
    <recommendedName>
        <fullName evidence="9">Alpha-1,4 glucan phosphorylase</fullName>
        <ecNumber evidence="9">2.4.1.1</ecNumber>
    </recommendedName>
</protein>
<accession>A0ABV8T5V7</accession>
<keyword evidence="7 9" id="KW-0119">Carbohydrate metabolism</keyword>
<dbReference type="GO" id="GO:0004645">
    <property type="term" value="F:1,4-alpha-oligoglucan phosphorylase activity"/>
    <property type="evidence" value="ECO:0007669"/>
    <property type="project" value="UniProtKB-EC"/>
</dbReference>
<keyword evidence="4 9" id="KW-0328">Glycosyltransferase</keyword>
<dbReference type="PANTHER" id="PTHR11468:SF3">
    <property type="entry name" value="GLYCOGEN PHOSPHORYLASE, LIVER FORM"/>
    <property type="match status" value="1"/>
</dbReference>
<dbReference type="InterPro" id="IPR011833">
    <property type="entry name" value="Glycg_phsphrylas"/>
</dbReference>
<dbReference type="Gene3D" id="3.40.50.2000">
    <property type="entry name" value="Glycogen Phosphorylase B"/>
    <property type="match status" value="2"/>
</dbReference>
<comment type="function">
    <text evidence="9">Allosteric enzyme that catalyzes the rate-limiting step in glycogen catabolism, the phosphorolytic cleavage of glycogen to produce glucose-1-phosphate, and plays a central role in maintaining cellular and organismal glucose homeostasis.</text>
</comment>
<gene>
    <name evidence="10" type="ORF">ACFPN2_37910</name>
</gene>
<evidence type="ECO:0000256" key="2">
    <source>
        <dbReference type="ARBA" id="ARBA00001933"/>
    </source>
</evidence>
<dbReference type="CDD" id="cd04300">
    <property type="entry name" value="GT35_Glycogen_Phosphorylase"/>
    <property type="match status" value="1"/>
</dbReference>
<dbReference type="PANTHER" id="PTHR11468">
    <property type="entry name" value="GLYCOGEN PHOSPHORYLASE"/>
    <property type="match status" value="1"/>
</dbReference>
<comment type="similarity">
    <text evidence="3 9">Belongs to the glycogen phosphorylase family.</text>
</comment>
<dbReference type="InterPro" id="IPR035090">
    <property type="entry name" value="Pyridoxal_P_attach_site"/>
</dbReference>
<evidence type="ECO:0000256" key="7">
    <source>
        <dbReference type="ARBA" id="ARBA00023277"/>
    </source>
</evidence>
<dbReference type="InterPro" id="IPR000811">
    <property type="entry name" value="Glyco_trans_35"/>
</dbReference>
<dbReference type="SUPFAM" id="SSF53756">
    <property type="entry name" value="UDP-Glycosyltransferase/glycogen phosphorylase"/>
    <property type="match status" value="1"/>
</dbReference>
<evidence type="ECO:0000256" key="4">
    <source>
        <dbReference type="ARBA" id="ARBA00022676"/>
    </source>
</evidence>
<evidence type="ECO:0000313" key="11">
    <source>
        <dbReference type="Proteomes" id="UP001595904"/>
    </source>
</evidence>
<dbReference type="PIRSF" id="PIRSF000460">
    <property type="entry name" value="Pprylas_GlgP"/>
    <property type="match status" value="1"/>
</dbReference>
<dbReference type="EMBL" id="JBHSDU010000015">
    <property type="protein sequence ID" value="MFC4314900.1"/>
    <property type="molecule type" value="Genomic_DNA"/>
</dbReference>
<keyword evidence="5 9" id="KW-0808">Transferase</keyword>
<comment type="catalytic activity">
    <reaction evidence="1 9">
        <text>[(1-&gt;4)-alpha-D-glucosyl](n) + phosphate = [(1-&gt;4)-alpha-D-glucosyl](n-1) + alpha-D-glucose 1-phosphate</text>
        <dbReference type="Rhea" id="RHEA:41732"/>
        <dbReference type="Rhea" id="RHEA-COMP:9584"/>
        <dbReference type="Rhea" id="RHEA-COMP:9586"/>
        <dbReference type="ChEBI" id="CHEBI:15444"/>
        <dbReference type="ChEBI" id="CHEBI:43474"/>
        <dbReference type="ChEBI" id="CHEBI:58601"/>
        <dbReference type="EC" id="2.4.1.1"/>
    </reaction>
</comment>
<dbReference type="Proteomes" id="UP001595904">
    <property type="component" value="Unassembled WGS sequence"/>
</dbReference>
<proteinExistence type="inferred from homology"/>